<reference evidence="2 3" key="1">
    <citation type="submission" date="2020-08" db="EMBL/GenBank/DDBJ databases">
        <title>Genomic Encyclopedia of Type Strains, Phase IV (KMG-IV): sequencing the most valuable type-strain genomes for metagenomic binning, comparative biology and taxonomic classification.</title>
        <authorList>
            <person name="Goeker M."/>
        </authorList>
    </citation>
    <scope>NUCLEOTIDE SEQUENCE [LARGE SCALE GENOMIC DNA]</scope>
    <source>
        <strain evidence="2 3">DSM 28570</strain>
    </source>
</reference>
<proteinExistence type="predicted"/>
<feature type="domain" description="Polymerase beta nucleotidyltransferase" evidence="1">
    <location>
        <begin position="14"/>
        <end position="99"/>
    </location>
</feature>
<sequence length="99" mass="11519">MDIAEVVEKLRRYKQLLRKQIKFDQLVLFGSYAKGTAHADSDMDVAVIVDELKADYFVTRPLLWKIRREIDDRIEPILLEKNSDDSGFIAEIMKHGIII</sequence>
<dbReference type="PANTHER" id="PTHR43449:SF1">
    <property type="entry name" value="POLYMERASE BETA NUCLEOTIDYLTRANSFERASE DOMAIN-CONTAINING PROTEIN"/>
    <property type="match status" value="1"/>
</dbReference>
<evidence type="ECO:0000313" key="3">
    <source>
        <dbReference type="Proteomes" id="UP000539642"/>
    </source>
</evidence>
<accession>A0A840UZ30</accession>
<evidence type="ECO:0000259" key="1">
    <source>
        <dbReference type="Pfam" id="PF18765"/>
    </source>
</evidence>
<evidence type="ECO:0000313" key="2">
    <source>
        <dbReference type="EMBL" id="MBB5346770.1"/>
    </source>
</evidence>
<dbReference type="AlphaFoldDB" id="A0A840UZ30"/>
<comment type="caution">
    <text evidence="2">The sequence shown here is derived from an EMBL/GenBank/DDBJ whole genome shotgun (WGS) entry which is preliminary data.</text>
</comment>
<dbReference type="SUPFAM" id="SSF81301">
    <property type="entry name" value="Nucleotidyltransferase"/>
    <property type="match status" value="1"/>
</dbReference>
<protein>
    <submittedName>
        <fullName evidence="2">Putative nucleotidyltransferase</fullName>
    </submittedName>
</protein>
<name>A0A840UZ30_9BACT</name>
<organism evidence="2 3">
    <name type="scientific">Desulfoprunum benzoelyticum</name>
    <dbReference type="NCBI Taxonomy" id="1506996"/>
    <lineage>
        <taxon>Bacteria</taxon>
        <taxon>Pseudomonadati</taxon>
        <taxon>Thermodesulfobacteriota</taxon>
        <taxon>Desulfobulbia</taxon>
        <taxon>Desulfobulbales</taxon>
        <taxon>Desulfobulbaceae</taxon>
        <taxon>Desulfoprunum</taxon>
    </lineage>
</organism>
<dbReference type="GO" id="GO:0016740">
    <property type="term" value="F:transferase activity"/>
    <property type="evidence" value="ECO:0007669"/>
    <property type="project" value="UniProtKB-KW"/>
</dbReference>
<dbReference type="Gene3D" id="3.30.460.10">
    <property type="entry name" value="Beta Polymerase, domain 2"/>
    <property type="match status" value="1"/>
</dbReference>
<keyword evidence="3" id="KW-1185">Reference proteome</keyword>
<dbReference type="EMBL" id="JACHEO010000001">
    <property type="protein sequence ID" value="MBB5346770.1"/>
    <property type="molecule type" value="Genomic_DNA"/>
</dbReference>
<dbReference type="PANTHER" id="PTHR43449">
    <property type="entry name" value="NUCLEOTIDYLTRANSFERASE"/>
    <property type="match status" value="1"/>
</dbReference>
<dbReference type="InterPro" id="IPR041633">
    <property type="entry name" value="Polbeta"/>
</dbReference>
<dbReference type="Pfam" id="PF18765">
    <property type="entry name" value="Polbeta"/>
    <property type="match status" value="1"/>
</dbReference>
<dbReference type="InterPro" id="IPR043519">
    <property type="entry name" value="NT_sf"/>
</dbReference>
<dbReference type="CDD" id="cd05403">
    <property type="entry name" value="NT_KNTase_like"/>
    <property type="match status" value="1"/>
</dbReference>
<dbReference type="RefSeq" id="WP_183347897.1">
    <property type="nucleotide sequence ID" value="NZ_JACHEO010000001.1"/>
</dbReference>
<gene>
    <name evidence="2" type="ORF">HNQ81_000477</name>
</gene>
<dbReference type="Proteomes" id="UP000539642">
    <property type="component" value="Unassembled WGS sequence"/>
</dbReference>
<keyword evidence="2" id="KW-0808">Transferase</keyword>